<dbReference type="OrthoDB" id="10059103at2759"/>
<dbReference type="EMBL" id="CAHIKZ030003692">
    <property type="protein sequence ID" value="CAE1303148.1"/>
    <property type="molecule type" value="Genomic_DNA"/>
</dbReference>
<dbReference type="InterPro" id="IPR038757">
    <property type="entry name" value="BRAP"/>
</dbReference>
<feature type="region of interest" description="Disordered" evidence="1">
    <location>
        <begin position="1"/>
        <end position="24"/>
    </location>
</feature>
<dbReference type="PANTHER" id="PTHR35259">
    <property type="entry name" value="BOMBESIN RECEPTOR-ACTIVATED PROTEIN C6ORF89"/>
    <property type="match status" value="1"/>
</dbReference>
<evidence type="ECO:0000256" key="1">
    <source>
        <dbReference type="SAM" id="MobiDB-lite"/>
    </source>
</evidence>
<keyword evidence="2" id="KW-0812">Transmembrane</keyword>
<keyword evidence="4" id="KW-1185">Reference proteome</keyword>
<keyword evidence="2" id="KW-1133">Transmembrane helix</keyword>
<keyword evidence="2" id="KW-0472">Membrane</keyword>
<dbReference type="PANTHER" id="PTHR35259:SF2">
    <property type="match status" value="1"/>
</dbReference>
<organism evidence="3 4">
    <name type="scientific">Acanthosepion pharaonis</name>
    <name type="common">Pharaoh cuttlefish</name>
    <name type="synonym">Sepia pharaonis</name>
    <dbReference type="NCBI Taxonomy" id="158019"/>
    <lineage>
        <taxon>Eukaryota</taxon>
        <taxon>Metazoa</taxon>
        <taxon>Spiralia</taxon>
        <taxon>Lophotrochozoa</taxon>
        <taxon>Mollusca</taxon>
        <taxon>Cephalopoda</taxon>
        <taxon>Coleoidea</taxon>
        <taxon>Decapodiformes</taxon>
        <taxon>Sepiida</taxon>
        <taxon>Sepiina</taxon>
        <taxon>Sepiidae</taxon>
        <taxon>Acanthosepion</taxon>
    </lineage>
</organism>
<gene>
    <name evidence="3" type="ORF">SPHA_55427</name>
</gene>
<comment type="caution">
    <text evidence="3">The sequence shown here is derived from an EMBL/GenBank/DDBJ whole genome shotgun (WGS) entry which is preliminary data.</text>
</comment>
<evidence type="ECO:0000313" key="4">
    <source>
        <dbReference type="Proteomes" id="UP000597762"/>
    </source>
</evidence>
<feature type="transmembrane region" description="Helical" evidence="2">
    <location>
        <begin position="87"/>
        <end position="104"/>
    </location>
</feature>
<proteinExistence type="predicted"/>
<feature type="compositionally biased region" description="Basic and acidic residues" evidence="1">
    <location>
        <begin position="15"/>
        <end position="24"/>
    </location>
</feature>
<protein>
    <submittedName>
        <fullName evidence="3">Uncharacterized protein</fullName>
    </submittedName>
</protein>
<dbReference type="AlphaFoldDB" id="A0A812DNF5"/>
<evidence type="ECO:0000256" key="2">
    <source>
        <dbReference type="SAM" id="Phobius"/>
    </source>
</evidence>
<reference evidence="3" key="1">
    <citation type="submission" date="2021-01" db="EMBL/GenBank/DDBJ databases">
        <authorList>
            <person name="Li R."/>
            <person name="Bekaert M."/>
        </authorList>
    </citation>
    <scope>NUCLEOTIDE SEQUENCE</scope>
    <source>
        <strain evidence="3">Farmed</strain>
    </source>
</reference>
<sequence length="373" mass="42885">MTSKRSGKQAAKSQATEKSEKGRDSLVVTEAEKKLSIAEKLELLENEFCLLRDMCLQSGYSGDQIQSAASPFLASIKKAKRKNWTRRALHCFLSLLLAYTLFSYDPVYRLLSAYGRKTSIHLLPLWDWTTMYDRECLVVNPYFKGQELKEEDCEVCESFDTIPRVKNINSSEVVEKFLNHDKPFIVTDGIEPESLSENFTIKYLDQLYRTHPVLRMYSPCSFRSNLRTKFEEQKIFLKKAAAGDIPSYYAHWENCFISAAKVLREHYTRPEFLPPVVQMDNTNWVYISSGFKGKTYKPIDMITPLVILAQIKGEINFILQPREPCSSLCSELTGTLHQGEILLVVSFLWDVEYLPSNELENISIGMGATYDFF</sequence>
<evidence type="ECO:0000313" key="3">
    <source>
        <dbReference type="EMBL" id="CAE1303148.1"/>
    </source>
</evidence>
<name>A0A812DNF5_ACAPH</name>
<dbReference type="Gene3D" id="2.60.120.650">
    <property type="entry name" value="Cupin"/>
    <property type="match status" value="1"/>
</dbReference>
<dbReference type="Proteomes" id="UP000597762">
    <property type="component" value="Unassembled WGS sequence"/>
</dbReference>
<accession>A0A812DNF5</accession>